<reference evidence="12" key="1">
    <citation type="submission" date="2021-11" db="EMBL/GenBank/DDBJ databases">
        <authorList>
            <person name="Islam A."/>
            <person name="Islam S."/>
            <person name="Flora M.S."/>
            <person name="Rahman M."/>
            <person name="Ziaur R.M."/>
            <person name="Epstein J.H."/>
            <person name="Hassan M."/>
            <person name="Klassen M."/>
            <person name="Woodard K."/>
            <person name="Webb A."/>
            <person name="Webby R.J."/>
            <person name="El Zowalaty M.E."/>
        </authorList>
    </citation>
    <scope>NUCLEOTIDE SEQUENCE</scope>
    <source>
        <strain evidence="12">Pbs3</strain>
    </source>
</reference>
<evidence type="ECO:0000256" key="11">
    <source>
        <dbReference type="SAM" id="Phobius"/>
    </source>
</evidence>
<evidence type="ECO:0000313" key="13">
    <source>
        <dbReference type="Proteomes" id="UP001160483"/>
    </source>
</evidence>
<feature type="transmembrane region" description="Helical" evidence="11">
    <location>
        <begin position="190"/>
        <end position="214"/>
    </location>
</feature>
<comment type="similarity">
    <text evidence="2">Belongs to the SWEET sugar transporter family.</text>
</comment>
<organism evidence="12 13">
    <name type="scientific">Peronospora belbahrii</name>
    <dbReference type="NCBI Taxonomy" id="622444"/>
    <lineage>
        <taxon>Eukaryota</taxon>
        <taxon>Sar</taxon>
        <taxon>Stramenopiles</taxon>
        <taxon>Oomycota</taxon>
        <taxon>Peronosporomycetes</taxon>
        <taxon>Peronosporales</taxon>
        <taxon>Peronosporaceae</taxon>
        <taxon>Peronospora</taxon>
    </lineage>
</organism>
<feature type="transmembrane region" description="Helical" evidence="11">
    <location>
        <begin position="100"/>
        <end position="121"/>
    </location>
</feature>
<comment type="caution">
    <text evidence="12">The sequence shown here is derived from an EMBL/GenBank/DDBJ whole genome shotgun (WGS) entry which is preliminary data.</text>
</comment>
<keyword evidence="7" id="KW-0677">Repeat</keyword>
<evidence type="ECO:0000256" key="9">
    <source>
        <dbReference type="ARBA" id="ARBA00023136"/>
    </source>
</evidence>
<evidence type="ECO:0008006" key="14">
    <source>
        <dbReference type="Google" id="ProtNLM"/>
    </source>
</evidence>
<dbReference type="GO" id="GO:0005886">
    <property type="term" value="C:plasma membrane"/>
    <property type="evidence" value="ECO:0007669"/>
    <property type="project" value="UniProtKB-SubCell"/>
</dbReference>
<keyword evidence="4" id="KW-1003">Cell membrane</keyword>
<dbReference type="PANTHER" id="PTHR10791">
    <property type="entry name" value="RAG1-ACTIVATING PROTEIN 1"/>
    <property type="match status" value="1"/>
</dbReference>
<keyword evidence="8 11" id="KW-1133">Transmembrane helix</keyword>
<evidence type="ECO:0000256" key="1">
    <source>
        <dbReference type="ARBA" id="ARBA00004651"/>
    </source>
</evidence>
<comment type="subcellular location">
    <subcellularLocation>
        <location evidence="1">Cell membrane</location>
        <topology evidence="1">Multi-pass membrane protein</topology>
    </subcellularLocation>
</comment>
<feature type="transmembrane region" description="Helical" evidence="11">
    <location>
        <begin position="41"/>
        <end position="62"/>
    </location>
</feature>
<dbReference type="Proteomes" id="UP001160483">
    <property type="component" value="Unassembled WGS sequence"/>
</dbReference>
<feature type="region of interest" description="Disordered" evidence="10">
    <location>
        <begin position="245"/>
        <end position="271"/>
    </location>
</feature>
<dbReference type="Pfam" id="PF03083">
    <property type="entry name" value="MtN3_slv"/>
    <property type="match status" value="1"/>
</dbReference>
<name>A0AAU9L5P5_9STRA</name>
<dbReference type="InterPro" id="IPR047664">
    <property type="entry name" value="SWEET"/>
</dbReference>
<feature type="transmembrane region" description="Helical" evidence="11">
    <location>
        <begin position="68"/>
        <end position="88"/>
    </location>
</feature>
<feature type="transmembrane region" description="Helical" evidence="11">
    <location>
        <begin position="6"/>
        <end position="29"/>
    </location>
</feature>
<keyword evidence="6 11" id="KW-0812">Transmembrane</keyword>
<dbReference type="GO" id="GO:0051119">
    <property type="term" value="F:sugar transmembrane transporter activity"/>
    <property type="evidence" value="ECO:0007669"/>
    <property type="project" value="InterPro"/>
</dbReference>
<evidence type="ECO:0000256" key="5">
    <source>
        <dbReference type="ARBA" id="ARBA00022597"/>
    </source>
</evidence>
<evidence type="ECO:0000256" key="4">
    <source>
        <dbReference type="ARBA" id="ARBA00022475"/>
    </source>
</evidence>
<keyword evidence="3" id="KW-0813">Transport</keyword>
<feature type="compositionally biased region" description="Polar residues" evidence="10">
    <location>
        <begin position="255"/>
        <end position="265"/>
    </location>
</feature>
<dbReference type="EMBL" id="CAKKTJ010000126">
    <property type="protein sequence ID" value="CAH0475451.1"/>
    <property type="molecule type" value="Genomic_DNA"/>
</dbReference>
<keyword evidence="9 11" id="KW-0472">Membrane</keyword>
<evidence type="ECO:0000313" key="12">
    <source>
        <dbReference type="EMBL" id="CAH0475451.1"/>
    </source>
</evidence>
<proteinExistence type="inferred from homology"/>
<sequence>MVHPDVVLVVRFWIFSSTLLMIYMPSLFVRHIYRVKAVGSASLVPIFLVLANSHVWMLYGYLGKTWFPSFPVFLIGDIVSLTYLLIYWRYSKNRRQVAKCIGFMFAWLLVPSFYVTVASLGLTGQTRAEIWKTHGLCFCDVTVILTHMVMLKNLVHAFETRSAVSLAPRSLAMTTFNTFGWFTFGRVTSNWIIAAPQIFVITLHVAAWTMYIVFTRQNPSPKTAESMMEEGSTAMSTVGLSPKAVFNGSKKEGTVPSSPEYQALQSPLAPL</sequence>
<protein>
    <recommendedName>
        <fullName evidence="14">MtN3-like protein</fullName>
    </recommendedName>
</protein>
<evidence type="ECO:0000256" key="10">
    <source>
        <dbReference type="SAM" id="MobiDB-lite"/>
    </source>
</evidence>
<dbReference type="PANTHER" id="PTHR10791:SF30">
    <property type="entry name" value="SUGAR TRANSPORTER SWEET1"/>
    <property type="match status" value="1"/>
</dbReference>
<keyword evidence="5" id="KW-0762">Sugar transport</keyword>
<dbReference type="FunFam" id="1.20.1280.290:FF:000007">
    <property type="entry name" value="Bidirectional sugar transporter SWEET7"/>
    <property type="match status" value="1"/>
</dbReference>
<accession>A0AAU9L5P5</accession>
<dbReference type="InterPro" id="IPR004316">
    <property type="entry name" value="SWEET_rpt"/>
</dbReference>
<evidence type="ECO:0000256" key="8">
    <source>
        <dbReference type="ARBA" id="ARBA00022989"/>
    </source>
</evidence>
<evidence type="ECO:0000256" key="2">
    <source>
        <dbReference type="ARBA" id="ARBA00007809"/>
    </source>
</evidence>
<gene>
    <name evidence="12" type="ORF">PBS003_LOCUS2264</name>
</gene>
<evidence type="ECO:0000256" key="6">
    <source>
        <dbReference type="ARBA" id="ARBA00022692"/>
    </source>
</evidence>
<evidence type="ECO:0000256" key="3">
    <source>
        <dbReference type="ARBA" id="ARBA00022448"/>
    </source>
</evidence>
<evidence type="ECO:0000256" key="7">
    <source>
        <dbReference type="ARBA" id="ARBA00022737"/>
    </source>
</evidence>
<dbReference type="Gene3D" id="1.20.1280.290">
    <property type="match status" value="2"/>
</dbReference>
<dbReference type="AlphaFoldDB" id="A0AAU9L5P5"/>